<dbReference type="Proteomes" id="UP000499080">
    <property type="component" value="Unassembled WGS sequence"/>
</dbReference>
<accession>A0A4Y2GW06</accession>
<reference evidence="1 2" key="1">
    <citation type="journal article" date="2019" name="Sci. Rep.">
        <title>Orb-weaving spider Araneus ventricosus genome elucidates the spidroin gene catalogue.</title>
        <authorList>
            <person name="Kono N."/>
            <person name="Nakamura H."/>
            <person name="Ohtoshi R."/>
            <person name="Moran D.A.P."/>
            <person name="Shinohara A."/>
            <person name="Yoshida Y."/>
            <person name="Fujiwara M."/>
            <person name="Mori M."/>
            <person name="Tomita M."/>
            <person name="Arakawa K."/>
        </authorList>
    </citation>
    <scope>NUCLEOTIDE SEQUENCE [LARGE SCALE GENOMIC DNA]</scope>
</reference>
<name>A0A4Y2GW06_ARAVE</name>
<gene>
    <name evidence="1" type="ORF">AVEN_47558_1</name>
</gene>
<feature type="non-terminal residue" evidence="1">
    <location>
        <position position="1"/>
    </location>
</feature>
<evidence type="ECO:0000313" key="1">
    <source>
        <dbReference type="EMBL" id="GBM57703.1"/>
    </source>
</evidence>
<comment type="caution">
    <text evidence="1">The sequence shown here is derived from an EMBL/GenBank/DDBJ whole genome shotgun (WGS) entry which is preliminary data.</text>
</comment>
<proteinExistence type="predicted"/>
<keyword evidence="2" id="KW-1185">Reference proteome</keyword>
<dbReference type="EMBL" id="BGPR01179398">
    <property type="protein sequence ID" value="GBM57703.1"/>
    <property type="molecule type" value="Genomic_DNA"/>
</dbReference>
<dbReference type="AlphaFoldDB" id="A0A4Y2GW06"/>
<evidence type="ECO:0000313" key="2">
    <source>
        <dbReference type="Proteomes" id="UP000499080"/>
    </source>
</evidence>
<protein>
    <submittedName>
        <fullName evidence="1">Uncharacterized protein</fullName>
    </submittedName>
</protein>
<organism evidence="1 2">
    <name type="scientific">Araneus ventricosus</name>
    <name type="common">Orbweaver spider</name>
    <name type="synonym">Epeira ventricosa</name>
    <dbReference type="NCBI Taxonomy" id="182803"/>
    <lineage>
        <taxon>Eukaryota</taxon>
        <taxon>Metazoa</taxon>
        <taxon>Ecdysozoa</taxon>
        <taxon>Arthropoda</taxon>
        <taxon>Chelicerata</taxon>
        <taxon>Arachnida</taxon>
        <taxon>Araneae</taxon>
        <taxon>Araneomorphae</taxon>
        <taxon>Entelegynae</taxon>
        <taxon>Araneoidea</taxon>
        <taxon>Araneidae</taxon>
        <taxon>Araneus</taxon>
    </lineage>
</organism>
<sequence length="47" mass="5210">ILRFNEGGLSMRHKTKSVLFYDICTQGRTSTTHPLALTDLTGAFVVL</sequence>